<dbReference type="PANTHER" id="PTHR45453">
    <property type="entry name" value="PHOSPHATE REGULON SENSOR PROTEIN PHOR"/>
    <property type="match status" value="1"/>
</dbReference>
<comment type="catalytic activity">
    <reaction evidence="1">
        <text>ATP + protein L-histidine = ADP + protein N-phospho-L-histidine.</text>
        <dbReference type="EC" id="2.7.13.3"/>
    </reaction>
</comment>
<dbReference type="InterPro" id="IPR036890">
    <property type="entry name" value="HATPase_C_sf"/>
</dbReference>
<dbReference type="SUPFAM" id="SSF47384">
    <property type="entry name" value="Homodimeric domain of signal transducing histidine kinase"/>
    <property type="match status" value="1"/>
</dbReference>
<accession>A0A1W1D4K9</accession>
<evidence type="ECO:0000259" key="8">
    <source>
        <dbReference type="PROSITE" id="PS50109"/>
    </source>
</evidence>
<evidence type="ECO:0000256" key="2">
    <source>
        <dbReference type="ARBA" id="ARBA00012438"/>
    </source>
</evidence>
<keyword evidence="6" id="KW-0902">Two-component regulatory system</keyword>
<feature type="transmembrane region" description="Helical" evidence="7">
    <location>
        <begin position="116"/>
        <end position="135"/>
    </location>
</feature>
<dbReference type="PANTHER" id="PTHR45453:SF1">
    <property type="entry name" value="PHOSPHATE REGULON SENSOR PROTEIN PHOR"/>
    <property type="match status" value="1"/>
</dbReference>
<keyword evidence="7" id="KW-1133">Transmembrane helix</keyword>
<dbReference type="CDD" id="cd00082">
    <property type="entry name" value="HisKA"/>
    <property type="match status" value="1"/>
</dbReference>
<keyword evidence="7" id="KW-0472">Membrane</keyword>
<dbReference type="GO" id="GO:0005886">
    <property type="term" value="C:plasma membrane"/>
    <property type="evidence" value="ECO:0007669"/>
    <property type="project" value="TreeGrafter"/>
</dbReference>
<dbReference type="SUPFAM" id="SSF55874">
    <property type="entry name" value="ATPase domain of HSP90 chaperone/DNA topoisomerase II/histidine kinase"/>
    <property type="match status" value="1"/>
</dbReference>
<sequence length="390" mass="46042">MFKLPQNTAIKTTIFRVVSFYIITTILLISIISYMYLSNQKKQIFQLQQNRANNIAKIIINKLEILHNNIDKEIAIYPEFEDIKSGIYDIDKKLIFKNFIQDITIKNQKYFIQNGFIYFIYPVEPYYLGTAFLVIQQKQSGKFYHTLYNVIAIMFIVIFFLSLTSFLLIKLLIKPLSNNYLLLDKFIKDTTHELNTPVSAILINTQLIDKTNLDEKNQKRFNRIEIGAKTISSIYEDLAYLLLNKQEKSNNTNLNISNILQTRIEYFEILFQNKSLKIQCDIQEDIFKNGDEIKIQRLFDNLLSNAIKYSYPNTTITITLNNQYFMIKDQGIGLYEDEIKEIFIRYKRFDKNNGGFGLGYSIIKSIINEYNFKIEITSQKNQWTKVKIIW</sequence>
<dbReference type="CDD" id="cd00075">
    <property type="entry name" value="HATPase"/>
    <property type="match status" value="1"/>
</dbReference>
<dbReference type="GO" id="GO:0016036">
    <property type="term" value="P:cellular response to phosphate starvation"/>
    <property type="evidence" value="ECO:0007669"/>
    <property type="project" value="TreeGrafter"/>
</dbReference>
<proteinExistence type="predicted"/>
<dbReference type="EMBL" id="FPHP01000035">
    <property type="protein sequence ID" value="SFV75430.1"/>
    <property type="molecule type" value="Genomic_DNA"/>
</dbReference>
<evidence type="ECO:0000256" key="6">
    <source>
        <dbReference type="ARBA" id="ARBA00023012"/>
    </source>
</evidence>
<dbReference type="Gene3D" id="1.10.287.130">
    <property type="match status" value="1"/>
</dbReference>
<dbReference type="Pfam" id="PF02518">
    <property type="entry name" value="HATPase_c"/>
    <property type="match status" value="1"/>
</dbReference>
<reference evidence="9" key="1">
    <citation type="submission" date="2016-10" db="EMBL/GenBank/DDBJ databases">
        <authorList>
            <person name="de Groot N.N."/>
        </authorList>
    </citation>
    <scope>NUCLEOTIDE SEQUENCE</scope>
</reference>
<gene>
    <name evidence="9" type="ORF">MNB_SM-3-959</name>
</gene>
<protein>
    <recommendedName>
        <fullName evidence="2">histidine kinase</fullName>
        <ecNumber evidence="2">2.7.13.3</ecNumber>
    </recommendedName>
</protein>
<dbReference type="SMART" id="SM00388">
    <property type="entry name" value="HisKA"/>
    <property type="match status" value="1"/>
</dbReference>
<keyword evidence="4" id="KW-0808">Transferase</keyword>
<dbReference type="InterPro" id="IPR036097">
    <property type="entry name" value="HisK_dim/P_sf"/>
</dbReference>
<dbReference type="SMART" id="SM00387">
    <property type="entry name" value="HATPase_c"/>
    <property type="match status" value="1"/>
</dbReference>
<evidence type="ECO:0000313" key="9">
    <source>
        <dbReference type="EMBL" id="SFV75430.1"/>
    </source>
</evidence>
<feature type="transmembrane region" description="Helical" evidence="7">
    <location>
        <begin position="14"/>
        <end position="37"/>
    </location>
</feature>
<keyword evidence="5 9" id="KW-0418">Kinase</keyword>
<feature type="transmembrane region" description="Helical" evidence="7">
    <location>
        <begin position="147"/>
        <end position="173"/>
    </location>
</feature>
<evidence type="ECO:0000256" key="3">
    <source>
        <dbReference type="ARBA" id="ARBA00022553"/>
    </source>
</evidence>
<keyword evidence="3" id="KW-0597">Phosphoprotein</keyword>
<dbReference type="AlphaFoldDB" id="A0A1W1D4K9"/>
<dbReference type="Pfam" id="PF00512">
    <property type="entry name" value="HisKA"/>
    <property type="match status" value="1"/>
</dbReference>
<dbReference type="Gene3D" id="3.30.565.10">
    <property type="entry name" value="Histidine kinase-like ATPase, C-terminal domain"/>
    <property type="match status" value="1"/>
</dbReference>
<keyword evidence="7" id="KW-0812">Transmembrane</keyword>
<dbReference type="InterPro" id="IPR003594">
    <property type="entry name" value="HATPase_dom"/>
</dbReference>
<dbReference type="GO" id="GO:0004721">
    <property type="term" value="F:phosphoprotein phosphatase activity"/>
    <property type="evidence" value="ECO:0007669"/>
    <property type="project" value="TreeGrafter"/>
</dbReference>
<dbReference type="InterPro" id="IPR005467">
    <property type="entry name" value="His_kinase_dom"/>
</dbReference>
<evidence type="ECO:0000256" key="5">
    <source>
        <dbReference type="ARBA" id="ARBA00022777"/>
    </source>
</evidence>
<organism evidence="9">
    <name type="scientific">hydrothermal vent metagenome</name>
    <dbReference type="NCBI Taxonomy" id="652676"/>
    <lineage>
        <taxon>unclassified sequences</taxon>
        <taxon>metagenomes</taxon>
        <taxon>ecological metagenomes</taxon>
    </lineage>
</organism>
<evidence type="ECO:0000256" key="7">
    <source>
        <dbReference type="SAM" id="Phobius"/>
    </source>
</evidence>
<dbReference type="GO" id="GO:0000155">
    <property type="term" value="F:phosphorelay sensor kinase activity"/>
    <property type="evidence" value="ECO:0007669"/>
    <property type="project" value="InterPro"/>
</dbReference>
<dbReference type="EC" id="2.7.13.3" evidence="2"/>
<dbReference type="PROSITE" id="PS50109">
    <property type="entry name" value="HIS_KIN"/>
    <property type="match status" value="1"/>
</dbReference>
<dbReference type="InterPro" id="IPR003661">
    <property type="entry name" value="HisK_dim/P_dom"/>
</dbReference>
<evidence type="ECO:0000256" key="4">
    <source>
        <dbReference type="ARBA" id="ARBA00022679"/>
    </source>
</evidence>
<evidence type="ECO:0000256" key="1">
    <source>
        <dbReference type="ARBA" id="ARBA00000085"/>
    </source>
</evidence>
<feature type="domain" description="Histidine kinase" evidence="8">
    <location>
        <begin position="189"/>
        <end position="390"/>
    </location>
</feature>
<name>A0A1W1D4K9_9ZZZZ</name>
<dbReference type="InterPro" id="IPR050351">
    <property type="entry name" value="BphY/WalK/GraS-like"/>
</dbReference>